<gene>
    <name evidence="2" type="ORF">NCTC4824_02564</name>
</gene>
<keyword evidence="1" id="KW-1133">Transmembrane helix</keyword>
<evidence type="ECO:0000256" key="1">
    <source>
        <dbReference type="SAM" id="Phobius"/>
    </source>
</evidence>
<accession>A0A2X4WMZ6</accession>
<evidence type="ECO:0000313" key="2">
    <source>
        <dbReference type="EMBL" id="SQI60072.1"/>
    </source>
</evidence>
<feature type="transmembrane region" description="Helical" evidence="1">
    <location>
        <begin position="45"/>
        <end position="64"/>
    </location>
</feature>
<proteinExistence type="predicted"/>
<keyword evidence="1" id="KW-0472">Membrane</keyword>
<keyword evidence="3" id="KW-1185">Reference proteome</keyword>
<dbReference type="AlphaFoldDB" id="A0A2X4WMZ6"/>
<organism evidence="2 3">
    <name type="scientific">Lederbergia lenta</name>
    <name type="common">Bacillus lentus</name>
    <dbReference type="NCBI Taxonomy" id="1467"/>
    <lineage>
        <taxon>Bacteria</taxon>
        <taxon>Bacillati</taxon>
        <taxon>Bacillota</taxon>
        <taxon>Bacilli</taxon>
        <taxon>Bacillales</taxon>
        <taxon>Bacillaceae</taxon>
        <taxon>Lederbergia</taxon>
    </lineage>
</organism>
<keyword evidence="1" id="KW-0812">Transmembrane</keyword>
<dbReference type="Proteomes" id="UP000249134">
    <property type="component" value="Chromosome 1"/>
</dbReference>
<reference evidence="2 3" key="1">
    <citation type="submission" date="2018-06" db="EMBL/GenBank/DDBJ databases">
        <authorList>
            <consortium name="Pathogen Informatics"/>
            <person name="Doyle S."/>
        </authorList>
    </citation>
    <scope>NUCLEOTIDE SEQUENCE [LARGE SCALE GENOMIC DNA]</scope>
    <source>
        <strain evidence="2 3">NCTC4824</strain>
    </source>
</reference>
<feature type="transmembrane region" description="Helical" evidence="1">
    <location>
        <begin position="16"/>
        <end position="38"/>
    </location>
</feature>
<dbReference type="EMBL" id="LS483476">
    <property type="protein sequence ID" value="SQI60072.1"/>
    <property type="molecule type" value="Genomic_DNA"/>
</dbReference>
<protein>
    <submittedName>
        <fullName evidence="2">Uncharacterized protein</fullName>
    </submittedName>
</protein>
<sequence>MQKIDFSPMKETLDNILLQLVIWLGMSAVAYIVVYFILRLLRIPIGICHFISVIVCLIVMYYTLMNGYIPGFT</sequence>
<name>A0A2X4WMZ6_LEDLE</name>
<evidence type="ECO:0000313" key="3">
    <source>
        <dbReference type="Proteomes" id="UP000249134"/>
    </source>
</evidence>
<dbReference type="KEGG" id="blen:NCTC4824_02564"/>